<dbReference type="GO" id="GO:0032053">
    <property type="term" value="P:ciliary basal body organization"/>
    <property type="evidence" value="ECO:0007669"/>
    <property type="project" value="TreeGrafter"/>
</dbReference>
<accession>A0A922CDW5</accession>
<dbReference type="Proteomes" id="UP000791440">
    <property type="component" value="Unassembled WGS sequence"/>
</dbReference>
<evidence type="ECO:0000313" key="3">
    <source>
        <dbReference type="Proteomes" id="UP000791440"/>
    </source>
</evidence>
<proteinExistence type="predicted"/>
<sequence>MASSEMLTTYIEKLSHPLKEIRERSLQILLAKLRLGWELEDELAGTRQLLESLLAWFHHTKPSFQRQALELLLTVIKTKAGTYIVREFGVADIIKTLNTQKEKIEDDAMEVFEDVIDSLQFLNTISSEEDITVPRLPLHEINCLVSDGGSSGYYNLGDLKSSNETLISNDNYNFNNSDKNQPETVIRVLLFPWVDLCSSDLKTMVLVEDALRLLKSIRRCCRFIRDVFLCDFPPEILLNRPKIVQILISISDGAHNGHSNEALHVLLCVTQALRNRLLQLTCQDLIHDSIQTSDDYENREDNVNIELEQISGDVGIKSSWRDDGLTVLKQLPAPQYALDTLYAVISTIIRNVVMVDSTEKTQLLSVKDINTCLCLVESLVELLMDCVNENFWCVDHNTKTYRDLAHKSCMVMRLMGDLIIKYRKSFYEDSSRTHHRMAWLRLIFCAEKLLNWCRASALPPLSMVVALQSAQLDPAIKLFYPDLSARLATLLQNTKMSTDQEYKSKYRELCKIFASMQHAVQFIKNKNSFRSTKKVFVCIKNTLPILELIQSEQLLDDIADVLLKNLDTLDLNDSEWCNVRAIALNLMAHNVEWIRVKFYQRLSHMVISAFMCNETLQSEGEKRLNLLCDVGVLTEICCHGLSSHTEEVEKSASEIMLYLLRGRLILSEKCWWRLLACLLPILPLLHVYGAHETQLGQAICKSLKLDIAECMGVSNADVVSGLVRMLFLRCVTVQLDAAHSLCRLLDDDRYLPPRESLRADILLNALRRIEPQDFNVDLTSSPTKSTQTTGLIQILDVLKQDILVDERGPEVRSPARPTLEPSLRRTTLQQLAVMMRQQALHQTFLQCDGLRIIVATLRMSLLVDDYLAFPECSISCVSILNSVCFTSRHSLAKISDLPSLLIRVILVFPANESAVVMAAQVLALITWAGFVLQELDSAHHRVPALPHSVTERTSLPFSVNSYWNTSPNSEHSYIEWVMGEEEWRAAVRVRWWWALSGRARVLAAAPAPPAPPAPPALQPCARDVAALRSAEPLYCCSKALLALENATSHTQVNDSLAILESYIILSRRSCVCWEELGALPWRHLKRFLSAPPASARDMALLISLLHFIITYMDNVPNEGELLSWIKSSFIGNDVSIISLLSRDQFYPQQTAQEDIEVTQLHIHIVKVLLRCILILEGDYDNSRMESLIKILMACLNKVNLKNFHMLGYLNELVQCLRYALHSRRCKLSEDTLVQCMKLLTRVMSGCATGCARKGEACRLNTLLALLALLRQAHDEMIPVQRWSEWWESAAVRAAAECVRGARAEARGAALHVLAALAHHAQLLPHLTQAVEENSLCEYAARIFAQEGEASAVRAAAAAVLGALAAHTAPRADVMQCEMLQQLENNNFLECCMDIFVDFCNIKEYKEIFEPNVCLSVLERRSELEVRAQKGADVRMSSSAARGRPPPTAALLASAARALHNVSAFARARLDDWNQRGLYRLLFRCASWSKGTLEEVHSVRASVCRALFAATTAKCVRASLASTKDCLHSLVVTLKPFAEEQVNAESLQAYTQALLLLGSLLPESAAADSVWQQLKESSSPSLLHLLCQCLVTDENELQEAALYCLAQLAQSTKTKKHVDGTKDESWVQYYDNVKSSYVNSVGSNVRDEHDCQPEYMAEEICKALINLYHKWTSDIKKYLASQEWNWTSVSACLCRVLSASGRSRLYARHRRLPRTLSAALQAVRDHLAMHGKPNDVIRDADYDPVLRTLYWTLTLIDCSMVECPLAKESFADDGITVSLVRLWPWCMLTEQLRTTLVHLLYTFTNDCPKAWSALCVCASGRSAAGSLCALAVRAPRPLQPRALRALRHCAPHHQCRAIIIKSDVIAATFKACVRSRSSRGSGECAEAGVQCARLLEALARHADGAGAALSVLCPPAAGTPRALRAALMPALAHAAHYHRPLFLQSPDLLEFLSGSLLAGDTAEVVCAARAVWALAANNHKAKLALRSAGVPTAVESALQRLRRAARPAHPAHTAHTAHTAEQRALQLLTYTHTVLQAS</sequence>
<comment type="caution">
    <text evidence="2">The sequence shown here is derived from an EMBL/GenBank/DDBJ whole genome shotgun (WGS) entry which is preliminary data.</text>
</comment>
<dbReference type="InterPro" id="IPR030791">
    <property type="entry name" value="Rotatin"/>
</dbReference>
<dbReference type="Pfam" id="PF14726">
    <property type="entry name" value="RTTN_N"/>
    <property type="match status" value="1"/>
</dbReference>
<keyword evidence="3" id="KW-1185">Reference proteome</keyword>
<dbReference type="InterPro" id="IPR029249">
    <property type="entry name" value="Rotatin_N"/>
</dbReference>
<dbReference type="Gene3D" id="1.25.10.10">
    <property type="entry name" value="Leucine-rich Repeat Variant"/>
    <property type="match status" value="1"/>
</dbReference>
<dbReference type="EMBL" id="JH668295">
    <property type="protein sequence ID" value="KAG6442642.1"/>
    <property type="molecule type" value="Genomic_DNA"/>
</dbReference>
<reference evidence="2" key="2">
    <citation type="submission" date="2020-12" db="EMBL/GenBank/DDBJ databases">
        <authorList>
            <person name="Kanost M."/>
        </authorList>
    </citation>
    <scope>NUCLEOTIDE SEQUENCE</scope>
</reference>
<reference evidence="2" key="1">
    <citation type="journal article" date="2016" name="Insect Biochem. Mol. Biol.">
        <title>Multifaceted biological insights from a draft genome sequence of the tobacco hornworm moth, Manduca sexta.</title>
        <authorList>
            <person name="Kanost M.R."/>
            <person name="Arrese E.L."/>
            <person name="Cao X."/>
            <person name="Chen Y.R."/>
            <person name="Chellapilla S."/>
            <person name="Goldsmith M.R."/>
            <person name="Grosse-Wilde E."/>
            <person name="Heckel D.G."/>
            <person name="Herndon N."/>
            <person name="Jiang H."/>
            <person name="Papanicolaou A."/>
            <person name="Qu J."/>
            <person name="Soulages J.L."/>
            <person name="Vogel H."/>
            <person name="Walters J."/>
            <person name="Waterhouse R.M."/>
            <person name="Ahn S.J."/>
            <person name="Almeida F.C."/>
            <person name="An C."/>
            <person name="Aqrawi P."/>
            <person name="Bretschneider A."/>
            <person name="Bryant W.B."/>
            <person name="Bucks S."/>
            <person name="Chao H."/>
            <person name="Chevignon G."/>
            <person name="Christen J.M."/>
            <person name="Clarke D.F."/>
            <person name="Dittmer N.T."/>
            <person name="Ferguson L.C.F."/>
            <person name="Garavelou S."/>
            <person name="Gordon K.H.J."/>
            <person name="Gunaratna R.T."/>
            <person name="Han Y."/>
            <person name="Hauser F."/>
            <person name="He Y."/>
            <person name="Heidel-Fischer H."/>
            <person name="Hirsh A."/>
            <person name="Hu Y."/>
            <person name="Jiang H."/>
            <person name="Kalra D."/>
            <person name="Klinner C."/>
            <person name="Konig C."/>
            <person name="Kovar C."/>
            <person name="Kroll A.R."/>
            <person name="Kuwar S.S."/>
            <person name="Lee S.L."/>
            <person name="Lehman R."/>
            <person name="Li K."/>
            <person name="Li Z."/>
            <person name="Liang H."/>
            <person name="Lovelace S."/>
            <person name="Lu Z."/>
            <person name="Mansfield J.H."/>
            <person name="McCulloch K.J."/>
            <person name="Mathew T."/>
            <person name="Morton B."/>
            <person name="Muzny D.M."/>
            <person name="Neunemann D."/>
            <person name="Ongeri F."/>
            <person name="Pauchet Y."/>
            <person name="Pu L.L."/>
            <person name="Pyrousis I."/>
            <person name="Rao X.J."/>
            <person name="Redding A."/>
            <person name="Roesel C."/>
            <person name="Sanchez-Gracia A."/>
            <person name="Schaack S."/>
            <person name="Shukla A."/>
            <person name="Tetreau G."/>
            <person name="Wang Y."/>
            <person name="Xiong G.H."/>
            <person name="Traut W."/>
            <person name="Walsh T.K."/>
            <person name="Worley K.C."/>
            <person name="Wu D."/>
            <person name="Wu W."/>
            <person name="Wu Y.Q."/>
            <person name="Zhang X."/>
            <person name="Zou Z."/>
            <person name="Zucker H."/>
            <person name="Briscoe A.D."/>
            <person name="Burmester T."/>
            <person name="Clem R.J."/>
            <person name="Feyereisen R."/>
            <person name="Grimmelikhuijzen C.J.P."/>
            <person name="Hamodrakas S.J."/>
            <person name="Hansson B.S."/>
            <person name="Huguet E."/>
            <person name="Jermiin L.S."/>
            <person name="Lan Q."/>
            <person name="Lehman H.K."/>
            <person name="Lorenzen M."/>
            <person name="Merzendorfer H."/>
            <person name="Michalopoulos I."/>
            <person name="Morton D.B."/>
            <person name="Muthukrishnan S."/>
            <person name="Oakeshott J.G."/>
            <person name="Palmer W."/>
            <person name="Park Y."/>
            <person name="Passarelli A.L."/>
            <person name="Rozas J."/>
            <person name="Schwartz L.M."/>
            <person name="Smith W."/>
            <person name="Southgate A."/>
            <person name="Vilcinskas A."/>
            <person name="Vogt R."/>
            <person name="Wang P."/>
            <person name="Werren J."/>
            <person name="Yu X.Q."/>
            <person name="Zhou J.J."/>
            <person name="Brown S.J."/>
            <person name="Scherer S.E."/>
            <person name="Richards S."/>
            <person name="Blissard G.W."/>
        </authorList>
    </citation>
    <scope>NUCLEOTIDE SEQUENCE</scope>
</reference>
<dbReference type="GO" id="GO:0007099">
    <property type="term" value="P:centriole replication"/>
    <property type="evidence" value="ECO:0007669"/>
    <property type="project" value="TreeGrafter"/>
</dbReference>
<dbReference type="InterPro" id="IPR016024">
    <property type="entry name" value="ARM-type_fold"/>
</dbReference>
<dbReference type="GO" id="GO:0010457">
    <property type="term" value="P:centriole-centriole cohesion"/>
    <property type="evidence" value="ECO:0007669"/>
    <property type="project" value="TreeGrafter"/>
</dbReference>
<dbReference type="PANTHER" id="PTHR31691">
    <property type="entry name" value="ROTATIN"/>
    <property type="match status" value="1"/>
</dbReference>
<dbReference type="GO" id="GO:0036064">
    <property type="term" value="C:ciliary basal body"/>
    <property type="evidence" value="ECO:0007669"/>
    <property type="project" value="InterPro"/>
</dbReference>
<organism evidence="2 3">
    <name type="scientific">Manduca sexta</name>
    <name type="common">Tobacco hawkmoth</name>
    <name type="synonym">Tobacco hornworm</name>
    <dbReference type="NCBI Taxonomy" id="7130"/>
    <lineage>
        <taxon>Eukaryota</taxon>
        <taxon>Metazoa</taxon>
        <taxon>Ecdysozoa</taxon>
        <taxon>Arthropoda</taxon>
        <taxon>Hexapoda</taxon>
        <taxon>Insecta</taxon>
        <taxon>Pterygota</taxon>
        <taxon>Neoptera</taxon>
        <taxon>Endopterygota</taxon>
        <taxon>Lepidoptera</taxon>
        <taxon>Glossata</taxon>
        <taxon>Ditrysia</taxon>
        <taxon>Bombycoidea</taxon>
        <taxon>Sphingidae</taxon>
        <taxon>Sphinginae</taxon>
        <taxon>Sphingini</taxon>
        <taxon>Manduca</taxon>
    </lineage>
</organism>
<dbReference type="PANTHER" id="PTHR31691:SF1">
    <property type="entry name" value="ROTATIN"/>
    <property type="match status" value="1"/>
</dbReference>
<feature type="domain" description="Rotatin N-terminal" evidence="1">
    <location>
        <begin position="20"/>
        <end position="110"/>
    </location>
</feature>
<dbReference type="SUPFAM" id="SSF48371">
    <property type="entry name" value="ARM repeat"/>
    <property type="match status" value="2"/>
</dbReference>
<evidence type="ECO:0000259" key="1">
    <source>
        <dbReference type="Pfam" id="PF14726"/>
    </source>
</evidence>
<dbReference type="GO" id="GO:0005813">
    <property type="term" value="C:centrosome"/>
    <property type="evidence" value="ECO:0007669"/>
    <property type="project" value="InterPro"/>
</dbReference>
<name>A0A922CDW5_MANSE</name>
<gene>
    <name evidence="2" type="ORF">O3G_MSEX002455</name>
</gene>
<protein>
    <recommendedName>
        <fullName evidence="1">Rotatin N-terminal domain-containing protein</fullName>
    </recommendedName>
</protein>
<evidence type="ECO:0000313" key="2">
    <source>
        <dbReference type="EMBL" id="KAG6442642.1"/>
    </source>
</evidence>
<dbReference type="InterPro" id="IPR011989">
    <property type="entry name" value="ARM-like"/>
</dbReference>
<dbReference type="GO" id="GO:0005814">
    <property type="term" value="C:centriole"/>
    <property type="evidence" value="ECO:0007669"/>
    <property type="project" value="TreeGrafter"/>
</dbReference>